<evidence type="ECO:0000259" key="5">
    <source>
        <dbReference type="PROSITE" id="PS50995"/>
    </source>
</evidence>
<evidence type="ECO:0000256" key="3">
    <source>
        <dbReference type="ARBA" id="ARBA00023163"/>
    </source>
</evidence>
<dbReference type="SMART" id="SM00347">
    <property type="entry name" value="HTH_MARR"/>
    <property type="match status" value="1"/>
</dbReference>
<evidence type="ECO:0000256" key="1">
    <source>
        <dbReference type="ARBA" id="ARBA00023015"/>
    </source>
</evidence>
<evidence type="ECO:0000313" key="6">
    <source>
        <dbReference type="EMBL" id="MFC4621649.1"/>
    </source>
</evidence>
<dbReference type="InterPro" id="IPR012712">
    <property type="entry name" value="HpaR/FarR"/>
</dbReference>
<keyword evidence="1" id="KW-0805">Transcription regulation</keyword>
<dbReference type="InterPro" id="IPR039422">
    <property type="entry name" value="MarR/SlyA-like"/>
</dbReference>
<dbReference type="PANTHER" id="PTHR33164">
    <property type="entry name" value="TRANSCRIPTIONAL REGULATOR, MARR FAMILY"/>
    <property type="match status" value="1"/>
</dbReference>
<evidence type="ECO:0000256" key="4">
    <source>
        <dbReference type="SAM" id="MobiDB-lite"/>
    </source>
</evidence>
<dbReference type="InterPro" id="IPR036388">
    <property type="entry name" value="WH-like_DNA-bd_sf"/>
</dbReference>
<gene>
    <name evidence="6" type="primary">hpaR</name>
    <name evidence="6" type="ORF">ACFO3A_05415</name>
</gene>
<evidence type="ECO:0000256" key="2">
    <source>
        <dbReference type="ARBA" id="ARBA00023125"/>
    </source>
</evidence>
<dbReference type="InterPro" id="IPR000835">
    <property type="entry name" value="HTH_MarR-typ"/>
</dbReference>
<proteinExistence type="predicted"/>
<dbReference type="EMBL" id="JBHSEW010000003">
    <property type="protein sequence ID" value="MFC4621649.1"/>
    <property type="molecule type" value="Genomic_DNA"/>
</dbReference>
<keyword evidence="3" id="KW-0804">Transcription</keyword>
<reference evidence="7" key="1">
    <citation type="journal article" date="2019" name="Int. J. Syst. Evol. Microbiol.">
        <title>The Global Catalogue of Microorganisms (GCM) 10K type strain sequencing project: providing services to taxonomists for standard genome sequencing and annotation.</title>
        <authorList>
            <consortium name="The Broad Institute Genomics Platform"/>
            <consortium name="The Broad Institute Genome Sequencing Center for Infectious Disease"/>
            <person name="Wu L."/>
            <person name="Ma J."/>
        </authorList>
    </citation>
    <scope>NUCLEOTIDE SEQUENCE [LARGE SCALE GENOMIC DNA]</scope>
    <source>
        <strain evidence="7">JCM 11650</strain>
    </source>
</reference>
<dbReference type="PROSITE" id="PS50995">
    <property type="entry name" value="HTH_MARR_2"/>
    <property type="match status" value="1"/>
</dbReference>
<dbReference type="InterPro" id="IPR036390">
    <property type="entry name" value="WH_DNA-bd_sf"/>
</dbReference>
<dbReference type="Pfam" id="PF12802">
    <property type="entry name" value="MarR_2"/>
    <property type="match status" value="1"/>
</dbReference>
<organism evidence="6 7">
    <name type="scientific">Comamonas nitrativorans</name>
    <dbReference type="NCBI Taxonomy" id="108437"/>
    <lineage>
        <taxon>Bacteria</taxon>
        <taxon>Pseudomonadati</taxon>
        <taxon>Pseudomonadota</taxon>
        <taxon>Betaproteobacteria</taxon>
        <taxon>Burkholderiales</taxon>
        <taxon>Comamonadaceae</taxon>
        <taxon>Comamonas</taxon>
    </lineage>
</organism>
<dbReference type="NCBIfam" id="TIGR02337">
    <property type="entry name" value="HpaR"/>
    <property type="match status" value="1"/>
</dbReference>
<comment type="caution">
    <text evidence="6">The sequence shown here is derived from an EMBL/GenBank/DDBJ whole genome shotgun (WGS) entry which is preliminary data.</text>
</comment>
<dbReference type="PROSITE" id="PS01117">
    <property type="entry name" value="HTH_MARR_1"/>
    <property type="match status" value="1"/>
</dbReference>
<evidence type="ECO:0000313" key="7">
    <source>
        <dbReference type="Proteomes" id="UP001595967"/>
    </source>
</evidence>
<dbReference type="SUPFAM" id="SSF46785">
    <property type="entry name" value="Winged helix' DNA-binding domain"/>
    <property type="match status" value="1"/>
</dbReference>
<feature type="compositionally biased region" description="Basic residues" evidence="4">
    <location>
        <begin position="152"/>
        <end position="168"/>
    </location>
</feature>
<dbReference type="Gene3D" id="1.10.10.10">
    <property type="entry name" value="Winged helix-like DNA-binding domain superfamily/Winged helix DNA-binding domain"/>
    <property type="match status" value="1"/>
</dbReference>
<name>A0ABV9GWZ5_9BURK</name>
<dbReference type="RefSeq" id="WP_377724661.1">
    <property type="nucleotide sequence ID" value="NZ_JBHSEW010000003.1"/>
</dbReference>
<sequence>MTQQFTYRNLPQLFLQAREELLRHFRPILTHYGITEQQWRILRTISEHDQLEPREICELCQILSPSMSGVLARMEDLGLVTRTRMDEDQRRMLVRLTAQSEKLIAEIAPLIAQQYQWIEEAYGKDLIADMYVAMDRFFSRQRPAVAQVPLGGRKKSRAPAVRKKPKPM</sequence>
<protein>
    <submittedName>
        <fullName evidence="6">Homoprotocatechuate degradation operon regulator HpaR</fullName>
    </submittedName>
</protein>
<dbReference type="Proteomes" id="UP001595967">
    <property type="component" value="Unassembled WGS sequence"/>
</dbReference>
<keyword evidence="2" id="KW-0238">DNA-binding</keyword>
<keyword evidence="7" id="KW-1185">Reference proteome</keyword>
<feature type="region of interest" description="Disordered" evidence="4">
    <location>
        <begin position="148"/>
        <end position="168"/>
    </location>
</feature>
<dbReference type="InterPro" id="IPR023187">
    <property type="entry name" value="Tscrpt_reg_MarR-type_CS"/>
</dbReference>
<feature type="domain" description="HTH marR-type" evidence="5">
    <location>
        <begin position="7"/>
        <end position="139"/>
    </location>
</feature>
<dbReference type="PANTHER" id="PTHR33164:SF13">
    <property type="entry name" value="4-HYDROXYPHENYLACETATE CATABOLISM PROTEIN"/>
    <property type="match status" value="1"/>
</dbReference>
<accession>A0ABV9GWZ5</accession>